<evidence type="ECO:0000313" key="1">
    <source>
        <dbReference type="EMBL" id="KAL1257674.1"/>
    </source>
</evidence>
<name>A0ABR3LXQ7_9TELE</name>
<dbReference type="Proteomes" id="UP001558613">
    <property type="component" value="Unassembled WGS sequence"/>
</dbReference>
<gene>
    <name evidence="1" type="ORF">QQF64_010918</name>
</gene>
<proteinExistence type="predicted"/>
<keyword evidence="2" id="KW-1185">Reference proteome</keyword>
<comment type="caution">
    <text evidence="1">The sequence shown here is derived from an EMBL/GenBank/DDBJ whole genome shotgun (WGS) entry which is preliminary data.</text>
</comment>
<reference evidence="1 2" key="1">
    <citation type="submission" date="2023-09" db="EMBL/GenBank/DDBJ databases">
        <authorList>
            <person name="Wang M."/>
        </authorList>
    </citation>
    <scope>NUCLEOTIDE SEQUENCE [LARGE SCALE GENOMIC DNA]</scope>
    <source>
        <strain evidence="1">GT-2023</strain>
        <tissue evidence="1">Liver</tissue>
    </source>
</reference>
<organism evidence="1 2">
    <name type="scientific">Cirrhinus molitorella</name>
    <name type="common">mud carp</name>
    <dbReference type="NCBI Taxonomy" id="172907"/>
    <lineage>
        <taxon>Eukaryota</taxon>
        <taxon>Metazoa</taxon>
        <taxon>Chordata</taxon>
        <taxon>Craniata</taxon>
        <taxon>Vertebrata</taxon>
        <taxon>Euteleostomi</taxon>
        <taxon>Actinopterygii</taxon>
        <taxon>Neopterygii</taxon>
        <taxon>Teleostei</taxon>
        <taxon>Ostariophysi</taxon>
        <taxon>Cypriniformes</taxon>
        <taxon>Cyprinidae</taxon>
        <taxon>Labeoninae</taxon>
        <taxon>Labeonini</taxon>
        <taxon>Cirrhinus</taxon>
    </lineage>
</organism>
<accession>A0ABR3LXQ7</accession>
<protein>
    <submittedName>
        <fullName evidence="1">Uncharacterized protein</fullName>
    </submittedName>
</protein>
<dbReference type="EMBL" id="JAYMGO010000017">
    <property type="protein sequence ID" value="KAL1257674.1"/>
    <property type="molecule type" value="Genomic_DNA"/>
</dbReference>
<sequence length="84" mass="9398">MRQKTCEQACHDLMPRDDTLPHLIQVSPQPDQMVSHTAVSVHNSGRQEALSIKELPGARMPFEYEGEACRLLCVVMEPGWLPVG</sequence>
<evidence type="ECO:0000313" key="2">
    <source>
        <dbReference type="Proteomes" id="UP001558613"/>
    </source>
</evidence>